<dbReference type="Pfam" id="PF07729">
    <property type="entry name" value="FCD"/>
    <property type="match status" value="1"/>
</dbReference>
<dbReference type="KEGG" id="dda:Dd703_1206"/>
<dbReference type="STRING" id="579405.Dd703_1206"/>
<dbReference type="InterPro" id="IPR008920">
    <property type="entry name" value="TF_FadR/GntR_C"/>
</dbReference>
<dbReference type="InterPro" id="IPR011711">
    <property type="entry name" value="GntR_C"/>
</dbReference>
<dbReference type="PROSITE" id="PS50949">
    <property type="entry name" value="HTH_GNTR"/>
    <property type="match status" value="1"/>
</dbReference>
<dbReference type="SUPFAM" id="SSF46785">
    <property type="entry name" value="Winged helix' DNA-binding domain"/>
    <property type="match status" value="1"/>
</dbReference>
<dbReference type="SUPFAM" id="SSF48008">
    <property type="entry name" value="GntR ligand-binding domain-like"/>
    <property type="match status" value="1"/>
</dbReference>
<dbReference type="Gene3D" id="1.10.10.10">
    <property type="entry name" value="Winged helix-like DNA-binding domain superfamily/Winged helix DNA-binding domain"/>
    <property type="match status" value="2"/>
</dbReference>
<reference evidence="5" key="1">
    <citation type="submission" date="2009-06" db="EMBL/GenBank/DDBJ databases">
        <title>Complete sequence of Dickeya dadantii Ech703.</title>
        <authorList>
            <consortium name="US DOE Joint Genome Institute"/>
            <person name="Lucas S."/>
            <person name="Copeland A."/>
            <person name="Lapidus A."/>
            <person name="Glavina del Rio T."/>
            <person name="Dalin E."/>
            <person name="Tice H."/>
            <person name="Bruce D."/>
            <person name="Goodwin L."/>
            <person name="Pitluck S."/>
            <person name="Chertkov O."/>
            <person name="Brettin T."/>
            <person name="Detter J.C."/>
            <person name="Han C."/>
            <person name="Larimer F."/>
            <person name="Land M."/>
            <person name="Hauser L."/>
            <person name="Kyrpides N."/>
            <person name="Mikhailova N."/>
            <person name="Balakrishnan V."/>
            <person name="Glasner J."/>
            <person name="Perna N.T."/>
        </authorList>
    </citation>
    <scope>NUCLEOTIDE SEQUENCE [LARGE SCALE GENOMIC DNA]</scope>
    <source>
        <strain evidence="5">Ech703</strain>
    </source>
</reference>
<sequence length="309" mass="35733">MLADTMMTLTPLQARIVRALITHIRREKLAVGHHLAESVLAQALGTSRTPVKQVMQYLMEKGVVIYDRNRGFFLAQHAEALRDLLTELLDQAEDPLYLQLVEWRVTRQLPEQFSETELLLQLEVKRPTLHKALLRCQQEGWLEHLAGQGWRSLPVIDSVAAYEESFALRTIIEPAALLTASFHIEPQQLAACRQQQEYLAEEGYLTMTPLEMFETNAGFHELLAQCSGNRFLLQTVRHLTRLRKLVGLVEYRQEKFRPQRKHHAQEHLQIIHYLECGDRLSAADFMRVHLEKARRQKVIAELFVAHPTP</sequence>
<keyword evidence="6" id="KW-1185">Reference proteome</keyword>
<keyword evidence="3" id="KW-0804">Transcription</keyword>
<evidence type="ECO:0000256" key="1">
    <source>
        <dbReference type="ARBA" id="ARBA00023015"/>
    </source>
</evidence>
<keyword evidence="2" id="KW-0238">DNA-binding</keyword>
<dbReference type="eggNOG" id="COG1802">
    <property type="taxonomic scope" value="Bacteria"/>
</dbReference>
<keyword evidence="1" id="KW-0805">Transcription regulation</keyword>
<protein>
    <submittedName>
        <fullName evidence="5">Transcriptional regulator, GntR family</fullName>
    </submittedName>
</protein>
<evidence type="ECO:0000256" key="2">
    <source>
        <dbReference type="ARBA" id="ARBA00023125"/>
    </source>
</evidence>
<dbReference type="PANTHER" id="PTHR43537:SF51">
    <property type="entry name" value="HTH-TYPE TRANSCRIPTIONAL REGULATOR LGOR-RELATED"/>
    <property type="match status" value="1"/>
</dbReference>
<evidence type="ECO:0000313" key="6">
    <source>
        <dbReference type="Proteomes" id="UP000002734"/>
    </source>
</evidence>
<dbReference type="GO" id="GO:0003700">
    <property type="term" value="F:DNA-binding transcription factor activity"/>
    <property type="evidence" value="ECO:0007669"/>
    <property type="project" value="InterPro"/>
</dbReference>
<dbReference type="AlphaFoldDB" id="C6CCW9"/>
<evidence type="ECO:0000313" key="5">
    <source>
        <dbReference type="EMBL" id="ACS85010.1"/>
    </source>
</evidence>
<name>C6CCW9_MUSP7</name>
<dbReference type="InterPro" id="IPR036388">
    <property type="entry name" value="WH-like_DNA-bd_sf"/>
</dbReference>
<dbReference type="HOGENOM" id="CLU_059389_0_0_6"/>
<dbReference type="GO" id="GO:0003677">
    <property type="term" value="F:DNA binding"/>
    <property type="evidence" value="ECO:0007669"/>
    <property type="project" value="UniProtKB-KW"/>
</dbReference>
<proteinExistence type="predicted"/>
<dbReference type="SMART" id="SM00895">
    <property type="entry name" value="FCD"/>
    <property type="match status" value="1"/>
</dbReference>
<dbReference type="EMBL" id="CP001654">
    <property type="protein sequence ID" value="ACS85010.1"/>
    <property type="molecule type" value="Genomic_DNA"/>
</dbReference>
<dbReference type="InterPro" id="IPR000524">
    <property type="entry name" value="Tscrpt_reg_HTH_GntR"/>
</dbReference>
<evidence type="ECO:0000256" key="3">
    <source>
        <dbReference type="ARBA" id="ARBA00023163"/>
    </source>
</evidence>
<feature type="domain" description="HTH gntR-type" evidence="4">
    <location>
        <begin position="10"/>
        <end position="77"/>
    </location>
</feature>
<dbReference type="Gene3D" id="1.20.120.530">
    <property type="entry name" value="GntR ligand-binding domain-like"/>
    <property type="match status" value="1"/>
</dbReference>
<dbReference type="Proteomes" id="UP000002734">
    <property type="component" value="Chromosome"/>
</dbReference>
<accession>C6CCW9</accession>
<dbReference type="SMART" id="SM00345">
    <property type="entry name" value="HTH_GNTR"/>
    <property type="match status" value="2"/>
</dbReference>
<organism evidence="5 6">
    <name type="scientific">Musicola paradisiaca (strain Ech703)</name>
    <name type="common">Dickeya paradisiaca</name>
    <name type="synonym">Dickeya dadantii</name>
    <dbReference type="NCBI Taxonomy" id="579405"/>
    <lineage>
        <taxon>Bacteria</taxon>
        <taxon>Pseudomonadati</taxon>
        <taxon>Pseudomonadota</taxon>
        <taxon>Gammaproteobacteria</taxon>
        <taxon>Enterobacterales</taxon>
        <taxon>Pectobacteriaceae</taxon>
        <taxon>Musicola</taxon>
    </lineage>
</organism>
<dbReference type="InterPro" id="IPR036390">
    <property type="entry name" value="WH_DNA-bd_sf"/>
</dbReference>
<gene>
    <name evidence="5" type="ordered locus">Dd703_1206</name>
</gene>
<dbReference type="Pfam" id="PF00392">
    <property type="entry name" value="GntR"/>
    <property type="match status" value="1"/>
</dbReference>
<dbReference type="PANTHER" id="PTHR43537">
    <property type="entry name" value="TRANSCRIPTIONAL REGULATOR, GNTR FAMILY"/>
    <property type="match status" value="1"/>
</dbReference>
<evidence type="ECO:0000259" key="4">
    <source>
        <dbReference type="PROSITE" id="PS50949"/>
    </source>
</evidence>